<dbReference type="SUPFAM" id="SSF54197">
    <property type="entry name" value="HIT-like"/>
    <property type="match status" value="1"/>
</dbReference>
<reference evidence="12" key="1">
    <citation type="submission" date="2025-08" db="UniProtKB">
        <authorList>
            <consortium name="RefSeq"/>
        </authorList>
    </citation>
    <scope>IDENTIFICATION</scope>
</reference>
<comment type="catalytic activity">
    <reaction evidence="3">
        <text>adenosine 5'-phosphoramidate + H2O = NH4(+) + AMP</text>
        <dbReference type="Rhea" id="RHEA:67916"/>
        <dbReference type="ChEBI" id="CHEBI:15377"/>
        <dbReference type="ChEBI" id="CHEBI:28938"/>
        <dbReference type="ChEBI" id="CHEBI:57890"/>
        <dbReference type="ChEBI" id="CHEBI:456215"/>
    </reaction>
</comment>
<keyword evidence="2" id="KW-0378">Hydrolase</keyword>
<organism evidence="11 12">
    <name type="scientific">Cephus cinctus</name>
    <name type="common">Wheat stem sawfly</name>
    <dbReference type="NCBI Taxonomy" id="211228"/>
    <lineage>
        <taxon>Eukaryota</taxon>
        <taxon>Metazoa</taxon>
        <taxon>Ecdysozoa</taxon>
        <taxon>Arthropoda</taxon>
        <taxon>Hexapoda</taxon>
        <taxon>Insecta</taxon>
        <taxon>Pterygota</taxon>
        <taxon>Neoptera</taxon>
        <taxon>Endopterygota</taxon>
        <taxon>Hymenoptera</taxon>
        <taxon>Cephoidea</taxon>
        <taxon>Cephidae</taxon>
        <taxon>Cephus</taxon>
    </lineage>
</organism>
<accession>A0AAJ7BK29</accession>
<evidence type="ECO:0000256" key="2">
    <source>
        <dbReference type="ARBA" id="ARBA00022801"/>
    </source>
</evidence>
<evidence type="ECO:0000256" key="3">
    <source>
        <dbReference type="ARBA" id="ARBA00024472"/>
    </source>
</evidence>
<dbReference type="Gene3D" id="3.30.428.10">
    <property type="entry name" value="HIT-like"/>
    <property type="match status" value="1"/>
</dbReference>
<dbReference type="PANTHER" id="PTHR12486">
    <property type="entry name" value="APRATAXIN-RELATED"/>
    <property type="match status" value="1"/>
</dbReference>
<evidence type="ECO:0000313" key="12">
    <source>
        <dbReference type="RefSeq" id="XP_015588048.1"/>
    </source>
</evidence>
<keyword evidence="1" id="KW-0547">Nucleotide-binding</keyword>
<dbReference type="GO" id="GO:0000166">
    <property type="term" value="F:nucleotide binding"/>
    <property type="evidence" value="ECO:0007669"/>
    <property type="project" value="UniProtKB-KW"/>
</dbReference>
<evidence type="ECO:0000256" key="7">
    <source>
        <dbReference type="PIRSR" id="PIRSR601310-1"/>
    </source>
</evidence>
<dbReference type="InterPro" id="IPR036265">
    <property type="entry name" value="HIT-like_sf"/>
</dbReference>
<evidence type="ECO:0000259" key="10">
    <source>
        <dbReference type="PROSITE" id="PS51084"/>
    </source>
</evidence>
<evidence type="ECO:0000313" key="11">
    <source>
        <dbReference type="Proteomes" id="UP000694920"/>
    </source>
</evidence>
<dbReference type="InterPro" id="IPR001310">
    <property type="entry name" value="Histidine_triad_HIT"/>
</dbReference>
<evidence type="ECO:0000256" key="8">
    <source>
        <dbReference type="PIRSR" id="PIRSR601310-3"/>
    </source>
</evidence>
<evidence type="ECO:0000256" key="9">
    <source>
        <dbReference type="PROSITE-ProRule" id="PRU00464"/>
    </source>
</evidence>
<protein>
    <recommendedName>
        <fullName evidence="5">Adenosine 5'-monophosphoramidase HINT3</fullName>
    </recommendedName>
    <alternativeName>
        <fullName evidence="6">Histidine triad nucleotide-binding protein 3</fullName>
    </alternativeName>
</protein>
<sequence length="211" mass="24109">MITESLLPDSPLRFSAIILVSSKIIFAETEMSFSSLAETVPLCIFILISGTGKCLTLARGNSFNLKYFQMNFMAEDNKNCIFCKILHGQAPSETIYESNDVLCIKDIHPASTHHYLIIPKVHIENAKVLKPEDEHVLEKMLDAVKLVSERHGLDPASTRTGFHWPPFTTVRHLHLHLISPVENMNFIKRIMFKPNSFWFVSTEYVQSRFQS</sequence>
<name>A0AAJ7BK29_CEPCN</name>
<proteinExistence type="inferred from homology"/>
<dbReference type="GeneID" id="107264369"/>
<dbReference type="GO" id="GO:0016787">
    <property type="term" value="F:hydrolase activity"/>
    <property type="evidence" value="ECO:0007669"/>
    <property type="project" value="UniProtKB-KW"/>
</dbReference>
<feature type="active site" description="Tele-AMP-histidine intermediate" evidence="7">
    <location>
        <position position="174"/>
    </location>
</feature>
<dbReference type="Proteomes" id="UP000694920">
    <property type="component" value="Unplaced"/>
</dbReference>
<dbReference type="AlphaFoldDB" id="A0AAJ7BK29"/>
<evidence type="ECO:0000256" key="5">
    <source>
        <dbReference type="ARBA" id="ARBA00039802"/>
    </source>
</evidence>
<dbReference type="Pfam" id="PF11969">
    <property type="entry name" value="DcpS_C"/>
    <property type="match status" value="1"/>
</dbReference>
<evidence type="ECO:0000256" key="4">
    <source>
        <dbReference type="ARBA" id="ARBA00025764"/>
    </source>
</evidence>
<dbReference type="PRINTS" id="PR00332">
    <property type="entry name" value="HISTRIAD"/>
</dbReference>
<dbReference type="RefSeq" id="XP_015588048.1">
    <property type="nucleotide sequence ID" value="XM_015732562.2"/>
</dbReference>
<feature type="short sequence motif" description="Histidine triad motif" evidence="8 9">
    <location>
        <begin position="172"/>
        <end position="176"/>
    </location>
</feature>
<feature type="domain" description="HIT" evidence="10">
    <location>
        <begin position="81"/>
        <end position="188"/>
    </location>
</feature>
<keyword evidence="11" id="KW-1185">Reference proteome</keyword>
<dbReference type="PANTHER" id="PTHR12486:SF5">
    <property type="entry name" value="ADENOSINE 5'-MONOPHOSPHORAMIDASE HINT3"/>
    <property type="match status" value="1"/>
</dbReference>
<dbReference type="InterPro" id="IPR011146">
    <property type="entry name" value="HIT-like"/>
</dbReference>
<comment type="similarity">
    <text evidence="4">Belongs to the HINT family.</text>
</comment>
<dbReference type="KEGG" id="ccin:107264369"/>
<dbReference type="PROSITE" id="PS51084">
    <property type="entry name" value="HIT_2"/>
    <property type="match status" value="1"/>
</dbReference>
<evidence type="ECO:0000256" key="1">
    <source>
        <dbReference type="ARBA" id="ARBA00022741"/>
    </source>
</evidence>
<gene>
    <name evidence="12" type="primary">LOC107264369</name>
</gene>
<evidence type="ECO:0000256" key="6">
    <source>
        <dbReference type="ARBA" id="ARBA00042361"/>
    </source>
</evidence>